<dbReference type="GO" id="GO:0016787">
    <property type="term" value="F:hydrolase activity"/>
    <property type="evidence" value="ECO:0007669"/>
    <property type="project" value="InterPro"/>
</dbReference>
<evidence type="ECO:0000256" key="1">
    <source>
        <dbReference type="ARBA" id="ARBA00023239"/>
    </source>
</evidence>
<evidence type="ECO:0000259" key="2">
    <source>
        <dbReference type="Pfam" id="PF04909"/>
    </source>
</evidence>
<dbReference type="Pfam" id="PF04909">
    <property type="entry name" value="Amidohydro_2"/>
    <property type="match status" value="1"/>
</dbReference>
<dbReference type="HOGENOM" id="CLU_039329_0_0_7"/>
<dbReference type="AlphaFoldDB" id="W4M7J6"/>
<gene>
    <name evidence="3" type="ORF">ETSY2_20370</name>
</gene>
<dbReference type="GO" id="GO:0016831">
    <property type="term" value="F:carboxy-lyase activity"/>
    <property type="evidence" value="ECO:0007669"/>
    <property type="project" value="InterPro"/>
</dbReference>
<dbReference type="Proteomes" id="UP000019140">
    <property type="component" value="Unassembled WGS sequence"/>
</dbReference>
<dbReference type="EMBL" id="AZHX01000842">
    <property type="protein sequence ID" value="ETX05886.1"/>
    <property type="molecule type" value="Genomic_DNA"/>
</dbReference>
<dbReference type="InterPro" id="IPR006680">
    <property type="entry name" value="Amidohydro-rel"/>
</dbReference>
<name>W4M7J6_9BACT</name>
<dbReference type="PANTHER" id="PTHR21240:SF28">
    <property type="entry name" value="ISO-OROTATE DECARBOXYLASE (EUROFUNG)"/>
    <property type="match status" value="1"/>
</dbReference>
<proteinExistence type="predicted"/>
<dbReference type="GO" id="GO:0019748">
    <property type="term" value="P:secondary metabolic process"/>
    <property type="evidence" value="ECO:0007669"/>
    <property type="project" value="TreeGrafter"/>
</dbReference>
<protein>
    <recommendedName>
        <fullName evidence="2">Amidohydrolase-related domain-containing protein</fullName>
    </recommendedName>
</protein>
<dbReference type="InterPro" id="IPR032466">
    <property type="entry name" value="Metal_Hydrolase"/>
</dbReference>
<dbReference type="SUPFAM" id="SSF51556">
    <property type="entry name" value="Metallo-dependent hydrolases"/>
    <property type="match status" value="1"/>
</dbReference>
<dbReference type="Gene3D" id="3.20.20.140">
    <property type="entry name" value="Metal-dependent hydrolases"/>
    <property type="match status" value="1"/>
</dbReference>
<keyword evidence="4" id="KW-1185">Reference proteome</keyword>
<evidence type="ECO:0000313" key="3">
    <source>
        <dbReference type="EMBL" id="ETX05886.1"/>
    </source>
</evidence>
<accession>W4M7J6</accession>
<dbReference type="GO" id="GO:0005737">
    <property type="term" value="C:cytoplasm"/>
    <property type="evidence" value="ECO:0007669"/>
    <property type="project" value="TreeGrafter"/>
</dbReference>
<sequence>MAKQGYKMIDAEMHVMEPVDLWERYIDPAFKDRAPKRLNERRWDIRTVVEGEVMAMIPGGDWPAVSQAEEEAMATRYAEEIARDFDPASQLIAMDKEGLDLAVLYPTSGMYAIAFETMDAALADAICKAYNDWLYDYIQAADPSRLYGAAAVSPHDVNTAVSETRRAVRELGMKAIFLRPNVFNDRPWHDVYYDPLWAICQDLNIPVGFHETTGSRMRASGTDRFKDLGTAHISTHSMEQMLACMDIIMGGVMERFPTLRFAFLEGQCGWLPFWLDRMDDHYKWRTPYGEMSHLKMLPSEYFFRQGFCAVECDEEFVSHVVADLGDDHLVTTTDYPHGDSKYPEAMDRFLELDLKPESRKKILWDNAVRLYDL</sequence>
<dbReference type="PANTHER" id="PTHR21240">
    <property type="entry name" value="2-AMINO-3-CARBOXYLMUCONATE-6-SEMIALDEHYDE DECARBOXYLASE"/>
    <property type="match status" value="1"/>
</dbReference>
<evidence type="ECO:0000313" key="4">
    <source>
        <dbReference type="Proteomes" id="UP000019140"/>
    </source>
</evidence>
<feature type="domain" description="Amidohydrolase-related" evidence="2">
    <location>
        <begin position="84"/>
        <end position="373"/>
    </location>
</feature>
<dbReference type="InterPro" id="IPR032465">
    <property type="entry name" value="ACMSD"/>
</dbReference>
<comment type="caution">
    <text evidence="3">The sequence shown here is derived from an EMBL/GenBank/DDBJ whole genome shotgun (WGS) entry which is preliminary data.</text>
</comment>
<reference evidence="3 4" key="1">
    <citation type="journal article" date="2014" name="Nature">
        <title>An environmental bacterial taxon with a large and distinct metabolic repertoire.</title>
        <authorList>
            <person name="Wilson M.C."/>
            <person name="Mori T."/>
            <person name="Ruckert C."/>
            <person name="Uria A.R."/>
            <person name="Helf M.J."/>
            <person name="Takada K."/>
            <person name="Gernert C."/>
            <person name="Steffens U.A."/>
            <person name="Heycke N."/>
            <person name="Schmitt S."/>
            <person name="Rinke C."/>
            <person name="Helfrich E.J."/>
            <person name="Brachmann A.O."/>
            <person name="Gurgui C."/>
            <person name="Wakimoto T."/>
            <person name="Kracht M."/>
            <person name="Crusemann M."/>
            <person name="Hentschel U."/>
            <person name="Abe I."/>
            <person name="Matsunaga S."/>
            <person name="Kalinowski J."/>
            <person name="Takeyama H."/>
            <person name="Piel J."/>
        </authorList>
    </citation>
    <scope>NUCLEOTIDE SEQUENCE [LARGE SCALE GENOMIC DNA]</scope>
    <source>
        <strain evidence="4">TSY2</strain>
    </source>
</reference>
<keyword evidence="1" id="KW-0456">Lyase</keyword>
<organism evidence="3 4">
    <name type="scientific">Candidatus Entotheonella gemina</name>
    <dbReference type="NCBI Taxonomy" id="1429439"/>
    <lineage>
        <taxon>Bacteria</taxon>
        <taxon>Pseudomonadati</taxon>
        <taxon>Nitrospinota/Tectimicrobiota group</taxon>
        <taxon>Candidatus Tectimicrobiota</taxon>
        <taxon>Candidatus Entotheonellia</taxon>
        <taxon>Candidatus Entotheonellales</taxon>
        <taxon>Candidatus Entotheonellaceae</taxon>
        <taxon>Candidatus Entotheonella</taxon>
    </lineage>
</organism>